<dbReference type="PROSITE" id="PS50113">
    <property type="entry name" value="PAC"/>
    <property type="match status" value="1"/>
</dbReference>
<evidence type="ECO:0000313" key="3">
    <source>
        <dbReference type="EMBL" id="GAK50327.1"/>
    </source>
</evidence>
<sequence length="224" mass="25146">MIHSIHAKLLTIYFISVLIIAAISRLMPGDAAIVFIMIIAAIGSGLFWRILATDRAKIVSSEQNAQEPKPSNDEERHLLHAMVDALPDLIYIKDTEHRFVIANRALVRHMGFHTCDEIIGKSDIDLLAPEFATRYYEDERVVLETGKPLLERVEPGIDKQTGEKRWFLSTKVPFYDQQGTIRGIIGIGRDISKSIKEKEALQSLVSSLTWESLLDASDADESDS</sequence>
<keyword evidence="4" id="KW-1185">Reference proteome</keyword>
<evidence type="ECO:0000259" key="2">
    <source>
        <dbReference type="PROSITE" id="PS50113"/>
    </source>
</evidence>
<reference evidence="3" key="1">
    <citation type="journal article" date="2015" name="PeerJ">
        <title>First genomic representation of candidate bacterial phylum KSB3 points to enhanced environmental sensing as a trigger of wastewater bulking.</title>
        <authorList>
            <person name="Sekiguchi Y."/>
            <person name="Ohashi A."/>
            <person name="Parks D.H."/>
            <person name="Yamauchi T."/>
            <person name="Tyson G.W."/>
            <person name="Hugenholtz P."/>
        </authorList>
    </citation>
    <scope>NUCLEOTIDE SEQUENCE [LARGE SCALE GENOMIC DNA]</scope>
</reference>
<dbReference type="EMBL" id="DF820456">
    <property type="protein sequence ID" value="GAK50327.1"/>
    <property type="molecule type" value="Genomic_DNA"/>
</dbReference>
<dbReference type="STRING" id="1499966.U14_01555"/>
<gene>
    <name evidence="3" type="ORF">U14_01555</name>
</gene>
<dbReference type="SMART" id="SM00091">
    <property type="entry name" value="PAS"/>
    <property type="match status" value="1"/>
</dbReference>
<protein>
    <submittedName>
        <fullName evidence="3">Sensory box/GGDEF family protein</fullName>
    </submittedName>
</protein>
<evidence type="ECO:0000256" key="1">
    <source>
        <dbReference type="SAM" id="Phobius"/>
    </source>
</evidence>
<keyword evidence="1" id="KW-1133">Transmembrane helix</keyword>
<dbReference type="Proteomes" id="UP000030700">
    <property type="component" value="Unassembled WGS sequence"/>
</dbReference>
<dbReference type="Pfam" id="PF08448">
    <property type="entry name" value="PAS_4"/>
    <property type="match status" value="1"/>
</dbReference>
<keyword evidence="1" id="KW-0472">Membrane</keyword>
<organism evidence="3">
    <name type="scientific">Candidatus Moduliflexus flocculans</name>
    <dbReference type="NCBI Taxonomy" id="1499966"/>
    <lineage>
        <taxon>Bacteria</taxon>
        <taxon>Candidatus Moduliflexota</taxon>
        <taxon>Candidatus Moduliflexia</taxon>
        <taxon>Candidatus Moduliflexales</taxon>
        <taxon>Candidatus Moduliflexaceae</taxon>
    </lineage>
</organism>
<evidence type="ECO:0000313" key="4">
    <source>
        <dbReference type="Proteomes" id="UP000030700"/>
    </source>
</evidence>
<dbReference type="AlphaFoldDB" id="A0A0S6VSL0"/>
<dbReference type="InterPro" id="IPR000014">
    <property type="entry name" value="PAS"/>
</dbReference>
<feature type="domain" description="PAC" evidence="2">
    <location>
        <begin position="151"/>
        <end position="203"/>
    </location>
</feature>
<dbReference type="InterPro" id="IPR000700">
    <property type="entry name" value="PAS-assoc_C"/>
</dbReference>
<dbReference type="InterPro" id="IPR035965">
    <property type="entry name" value="PAS-like_dom_sf"/>
</dbReference>
<feature type="transmembrane region" description="Helical" evidence="1">
    <location>
        <begin position="7"/>
        <end position="26"/>
    </location>
</feature>
<feature type="transmembrane region" description="Helical" evidence="1">
    <location>
        <begin position="32"/>
        <end position="51"/>
    </location>
</feature>
<name>A0A0S6VSL0_9BACT</name>
<dbReference type="InterPro" id="IPR013656">
    <property type="entry name" value="PAS_4"/>
</dbReference>
<dbReference type="CDD" id="cd00130">
    <property type="entry name" value="PAS"/>
    <property type="match status" value="1"/>
</dbReference>
<dbReference type="HOGENOM" id="CLU_1233039_0_0_0"/>
<accession>A0A0S6VSL0</accession>
<keyword evidence="1" id="KW-0812">Transmembrane</keyword>
<dbReference type="NCBIfam" id="TIGR00229">
    <property type="entry name" value="sensory_box"/>
    <property type="match status" value="1"/>
</dbReference>
<dbReference type="SUPFAM" id="SSF55785">
    <property type="entry name" value="PYP-like sensor domain (PAS domain)"/>
    <property type="match status" value="1"/>
</dbReference>
<dbReference type="Gene3D" id="3.30.450.20">
    <property type="entry name" value="PAS domain"/>
    <property type="match status" value="1"/>
</dbReference>
<proteinExistence type="predicted"/>